<keyword evidence="3" id="KW-1185">Reference proteome</keyword>
<organism evidence="2 3">
    <name type="scientific">Durusdinium trenchii</name>
    <dbReference type="NCBI Taxonomy" id="1381693"/>
    <lineage>
        <taxon>Eukaryota</taxon>
        <taxon>Sar</taxon>
        <taxon>Alveolata</taxon>
        <taxon>Dinophyceae</taxon>
        <taxon>Suessiales</taxon>
        <taxon>Symbiodiniaceae</taxon>
        <taxon>Durusdinium</taxon>
    </lineage>
</organism>
<accession>A0ABP0P2U6</accession>
<proteinExistence type="predicted"/>
<gene>
    <name evidence="2" type="ORF">CCMP2556_LOCUS34005</name>
</gene>
<sequence>MADDADSEIEVEETEGNPLDPAFFVTKPTWCLTSGTVKWYPEIDTQGGVDFVRLSKFDRHFVKFCLQRPMDLSRGVGRSANSTLFEDLLSLRKTASVASVSAQMEMPETEVDDAAAMTKRRKKRVRDEDVCLVDPVATIWLPELEFKGETFPSREVKVLFGVKSKALWMELSHDNLTYTRAWVQKGEGQAPARKKRCSPKKKLRRGKPLSPSPEKKQRNSFPETQLYEDEPTLPKSPALRSSPASIILMLAVVRPVSQRPLSGFLKGHGCLECGEH</sequence>
<comment type="caution">
    <text evidence="2">The sequence shown here is derived from an EMBL/GenBank/DDBJ whole genome shotgun (WGS) entry which is preliminary data.</text>
</comment>
<feature type="compositionally biased region" description="Basic residues" evidence="1">
    <location>
        <begin position="192"/>
        <end position="207"/>
    </location>
</feature>
<feature type="region of interest" description="Disordered" evidence="1">
    <location>
        <begin position="187"/>
        <end position="238"/>
    </location>
</feature>
<evidence type="ECO:0000256" key="1">
    <source>
        <dbReference type="SAM" id="MobiDB-lite"/>
    </source>
</evidence>
<reference evidence="2 3" key="1">
    <citation type="submission" date="2024-02" db="EMBL/GenBank/DDBJ databases">
        <authorList>
            <person name="Chen Y."/>
            <person name="Shah S."/>
            <person name="Dougan E. K."/>
            <person name="Thang M."/>
            <person name="Chan C."/>
        </authorList>
    </citation>
    <scope>NUCLEOTIDE SEQUENCE [LARGE SCALE GENOMIC DNA]</scope>
</reference>
<feature type="region of interest" description="Disordered" evidence="1">
    <location>
        <begin position="1"/>
        <end position="20"/>
    </location>
</feature>
<dbReference type="Proteomes" id="UP001642484">
    <property type="component" value="Unassembled WGS sequence"/>
</dbReference>
<dbReference type="EMBL" id="CAXAMN010022417">
    <property type="protein sequence ID" value="CAK9069174.1"/>
    <property type="molecule type" value="Genomic_DNA"/>
</dbReference>
<evidence type="ECO:0000313" key="3">
    <source>
        <dbReference type="Proteomes" id="UP001642484"/>
    </source>
</evidence>
<protein>
    <submittedName>
        <fullName evidence="2">Uncharacterized protein</fullName>
    </submittedName>
</protein>
<evidence type="ECO:0000313" key="2">
    <source>
        <dbReference type="EMBL" id="CAK9069174.1"/>
    </source>
</evidence>
<name>A0ABP0P2U6_9DINO</name>
<feature type="compositionally biased region" description="Acidic residues" evidence="1">
    <location>
        <begin position="1"/>
        <end position="15"/>
    </location>
</feature>